<gene>
    <name evidence="4" type="primary">egtD</name>
    <name evidence="4" type="ORF">DCO16_08970</name>
</gene>
<keyword evidence="1 4" id="KW-0489">Methyltransferase</keyword>
<protein>
    <submittedName>
        <fullName evidence="4">L-histidine N(Alpha)-methyltransferase</fullName>
    </submittedName>
</protein>
<dbReference type="InterPro" id="IPR029063">
    <property type="entry name" value="SAM-dependent_MTases_sf"/>
</dbReference>
<dbReference type="PANTHER" id="PTHR43397">
    <property type="entry name" value="ERGOTHIONEINE BIOSYNTHESIS PROTEIN 1"/>
    <property type="match status" value="1"/>
</dbReference>
<evidence type="ECO:0000313" key="5">
    <source>
        <dbReference type="Proteomes" id="UP000500806"/>
    </source>
</evidence>
<keyword evidence="5" id="KW-1185">Reference proteome</keyword>
<dbReference type="Proteomes" id="UP000500806">
    <property type="component" value="Chromosome"/>
</dbReference>
<evidence type="ECO:0000256" key="2">
    <source>
        <dbReference type="ARBA" id="ARBA00022679"/>
    </source>
</evidence>
<dbReference type="Gene3D" id="3.40.50.150">
    <property type="entry name" value="Vaccinia Virus protein VP39"/>
    <property type="match status" value="1"/>
</dbReference>
<evidence type="ECO:0000313" key="4">
    <source>
        <dbReference type="EMBL" id="QKM63169.1"/>
    </source>
</evidence>
<accession>A0A6M9PR92</accession>
<evidence type="ECO:0000256" key="1">
    <source>
        <dbReference type="ARBA" id="ARBA00022603"/>
    </source>
</evidence>
<dbReference type="NCBIfam" id="TIGR03438">
    <property type="entry name" value="egtD_ergothio"/>
    <property type="match status" value="1"/>
</dbReference>
<dbReference type="InterPro" id="IPR035094">
    <property type="entry name" value="EgtD"/>
</dbReference>
<dbReference type="RefSeq" id="WP_173943335.1">
    <property type="nucleotide sequence ID" value="NZ_CBCSCD010000001.1"/>
</dbReference>
<sequence>MNTAITQEITSGLNASPPFISPKFFYDEIGSRLFEIITLLDEYYPTRTERAIMATYQQAIAYAVGDCEVLLDLGAGNCAKASALFDSLSPKQYRALDISKEFLESAVADLQKRFPSIEMVAQAYDLSQPLAFPDLQTKRKTFFYPGSSIGNFDPDQAQKFFRNIAQVCDGSGGLLIGVDLIKDKEVLHSAYNDSLGITAAFNLNALLHINRMVGSNFDLQNWEHYALFNESQSRIEMYLRTLHSHTVQWPEGARSFKAGDLIHTENSYKYTTADFTKMLLSAGFKSTQTWSDDKGYFLVCYASAE</sequence>
<organism evidence="4 5">
    <name type="scientific">Polynucleobacter antarcticus</name>
    <dbReference type="NCBI Taxonomy" id="1743162"/>
    <lineage>
        <taxon>Bacteria</taxon>
        <taxon>Pseudomonadati</taxon>
        <taxon>Pseudomonadota</taxon>
        <taxon>Betaproteobacteria</taxon>
        <taxon>Burkholderiales</taxon>
        <taxon>Burkholderiaceae</taxon>
        <taxon>Polynucleobacter</taxon>
    </lineage>
</organism>
<keyword evidence="2 4" id="KW-0808">Transferase</keyword>
<dbReference type="Pfam" id="PF10017">
    <property type="entry name" value="Methyltransf_33"/>
    <property type="match status" value="1"/>
</dbReference>
<dbReference type="KEGG" id="pani:DCO16_08970"/>
<feature type="domain" description="Histidine-specific methyltransferase SAM-dependent" evidence="3">
    <location>
        <begin position="6"/>
        <end position="302"/>
    </location>
</feature>
<dbReference type="EMBL" id="CP028941">
    <property type="protein sequence ID" value="QKM63169.1"/>
    <property type="molecule type" value="Genomic_DNA"/>
</dbReference>
<dbReference type="AlphaFoldDB" id="A0A6M9PR92"/>
<dbReference type="GO" id="GO:0032259">
    <property type="term" value="P:methylation"/>
    <property type="evidence" value="ECO:0007669"/>
    <property type="project" value="UniProtKB-KW"/>
</dbReference>
<proteinExistence type="predicted"/>
<dbReference type="InterPro" id="IPR017804">
    <property type="entry name" value="MeTrfase_EgtD-like"/>
</dbReference>
<reference evidence="4 5" key="1">
    <citation type="submission" date="2018-04" db="EMBL/GenBank/DDBJ databases">
        <title>Polynucleobacter sp. LimPoW16 genome.</title>
        <authorList>
            <person name="Hahn M.W."/>
        </authorList>
    </citation>
    <scope>NUCLEOTIDE SEQUENCE [LARGE SCALE GENOMIC DNA]</scope>
    <source>
        <strain evidence="4 5">LimPoW16</strain>
    </source>
</reference>
<dbReference type="SUPFAM" id="SSF53335">
    <property type="entry name" value="S-adenosyl-L-methionine-dependent methyltransferases"/>
    <property type="match status" value="1"/>
</dbReference>
<evidence type="ECO:0000259" key="3">
    <source>
        <dbReference type="Pfam" id="PF10017"/>
    </source>
</evidence>
<dbReference type="GO" id="GO:0008168">
    <property type="term" value="F:methyltransferase activity"/>
    <property type="evidence" value="ECO:0007669"/>
    <property type="project" value="UniProtKB-KW"/>
</dbReference>
<name>A0A6M9PR92_9BURK</name>
<dbReference type="InterPro" id="IPR051128">
    <property type="entry name" value="EgtD_Methyltrsf_superfamily"/>
</dbReference>
<dbReference type="PANTHER" id="PTHR43397:SF1">
    <property type="entry name" value="ERGOTHIONEINE BIOSYNTHESIS PROTEIN 1"/>
    <property type="match status" value="1"/>
</dbReference>
<dbReference type="PIRSF" id="PIRSF018005">
    <property type="entry name" value="UCP018005"/>
    <property type="match status" value="1"/>
</dbReference>
<dbReference type="InterPro" id="IPR019257">
    <property type="entry name" value="MeTrfase_dom"/>
</dbReference>